<dbReference type="PROSITE" id="PS50297">
    <property type="entry name" value="ANK_REP_REGION"/>
    <property type="match status" value="5"/>
</dbReference>
<dbReference type="PROSITE" id="PS50088">
    <property type="entry name" value="ANK_REPEAT"/>
    <property type="match status" value="6"/>
</dbReference>
<dbReference type="AlphaFoldDB" id="A0A7S4KEK5"/>
<evidence type="ECO:0000256" key="1">
    <source>
        <dbReference type="PROSITE-ProRule" id="PRU00023"/>
    </source>
</evidence>
<protein>
    <submittedName>
        <fullName evidence="3">Uncharacterized protein</fullName>
    </submittedName>
</protein>
<dbReference type="SMART" id="SM00248">
    <property type="entry name" value="ANK"/>
    <property type="match status" value="6"/>
</dbReference>
<name>A0A7S4KEK5_9EUKA</name>
<dbReference type="Gene3D" id="1.25.40.10">
    <property type="entry name" value="Tetratricopeptide repeat domain"/>
    <property type="match status" value="1"/>
</dbReference>
<feature type="region of interest" description="Disordered" evidence="2">
    <location>
        <begin position="420"/>
        <end position="453"/>
    </location>
</feature>
<feature type="repeat" description="ANK" evidence="1">
    <location>
        <begin position="196"/>
        <end position="222"/>
    </location>
</feature>
<dbReference type="SUPFAM" id="SSF48403">
    <property type="entry name" value="Ankyrin repeat"/>
    <property type="match status" value="1"/>
</dbReference>
<dbReference type="Gene3D" id="1.25.40.20">
    <property type="entry name" value="Ankyrin repeat-containing domain"/>
    <property type="match status" value="3"/>
</dbReference>
<feature type="compositionally biased region" description="Basic residues" evidence="2">
    <location>
        <begin position="435"/>
        <end position="445"/>
    </location>
</feature>
<dbReference type="SUPFAM" id="SSF48452">
    <property type="entry name" value="TPR-like"/>
    <property type="match status" value="1"/>
</dbReference>
<accession>A0A7S4KEK5</accession>
<gene>
    <name evidence="3" type="ORF">NAES01612_LOCUS5669</name>
</gene>
<dbReference type="InterPro" id="IPR011990">
    <property type="entry name" value="TPR-like_helical_dom_sf"/>
</dbReference>
<dbReference type="InterPro" id="IPR051616">
    <property type="entry name" value="Cul2-RING_E3_ligase_SR"/>
</dbReference>
<proteinExistence type="predicted"/>
<dbReference type="InterPro" id="IPR036770">
    <property type="entry name" value="Ankyrin_rpt-contain_sf"/>
</dbReference>
<evidence type="ECO:0000313" key="3">
    <source>
        <dbReference type="EMBL" id="CAE2292102.1"/>
    </source>
</evidence>
<feature type="repeat" description="ANK" evidence="1">
    <location>
        <begin position="49"/>
        <end position="71"/>
    </location>
</feature>
<dbReference type="Pfam" id="PF12796">
    <property type="entry name" value="Ank_2"/>
    <property type="match status" value="2"/>
</dbReference>
<feature type="repeat" description="ANK" evidence="1">
    <location>
        <begin position="83"/>
        <end position="115"/>
    </location>
</feature>
<feature type="repeat" description="ANK" evidence="1">
    <location>
        <begin position="116"/>
        <end position="143"/>
    </location>
</feature>
<evidence type="ECO:0000256" key="2">
    <source>
        <dbReference type="SAM" id="MobiDB-lite"/>
    </source>
</evidence>
<feature type="repeat" description="ANK" evidence="1">
    <location>
        <begin position="166"/>
        <end position="195"/>
    </location>
</feature>
<reference evidence="3" key="1">
    <citation type="submission" date="2021-01" db="EMBL/GenBank/DDBJ databases">
        <authorList>
            <person name="Corre E."/>
            <person name="Pelletier E."/>
            <person name="Niang G."/>
            <person name="Scheremetjew M."/>
            <person name="Finn R."/>
            <person name="Kale V."/>
            <person name="Holt S."/>
            <person name="Cochrane G."/>
            <person name="Meng A."/>
            <person name="Brown T."/>
            <person name="Cohen L."/>
        </authorList>
    </citation>
    <scope>NUCLEOTIDE SEQUENCE</scope>
    <source>
        <strain evidence="3">SoJaBio B1-5/56/2</strain>
    </source>
</reference>
<sequence>MSGKGGKGKGTKLPAWAVNWLKAAKEGNTEALSRISKDEKWTVDETDGAGRTALHFAAHEGKLDAVKLLVEELKAGLNIEDGSGSTPLLLAVRQNHFPVVQFLVKSKATANIVTLNGVTPLHYAAENDNQEMMKFLLENGARLPDYLKLKSKDGDMMAIEDKALGSPLHWAAGSNSTTIMEMLLERDVPIDLRDRNGLTPLHMAASAGNSDAVRLLLAKGANHTLYLQGGATALHLAAEFGFSGVVEALLDAGAPILKDNGMDTPWMLAKAQKRDNILDLFRAKRNWSDEEDKDADFSDKSQSRVQELKDAGNKLFYQKKYRPAMAKYKLALELDRTNHVLYSNVSGCYFCLGEYESALQEAEKCIAFEKNWPKGYYRQAMAELRMGQFDECEKSLEAGFKIDENDKNLKEAKVKLAEARKAAEEKEKEQERKKEKEKHKSHKPWTSHFQILT</sequence>
<dbReference type="PANTHER" id="PTHR46224">
    <property type="entry name" value="ANKYRIN REPEAT FAMILY PROTEIN"/>
    <property type="match status" value="1"/>
</dbReference>
<feature type="compositionally biased region" description="Basic and acidic residues" evidence="2">
    <location>
        <begin position="420"/>
        <end position="434"/>
    </location>
</feature>
<organism evidence="3">
    <name type="scientific">Paramoeba aestuarina</name>
    <dbReference type="NCBI Taxonomy" id="180227"/>
    <lineage>
        <taxon>Eukaryota</taxon>
        <taxon>Amoebozoa</taxon>
        <taxon>Discosea</taxon>
        <taxon>Flabellinia</taxon>
        <taxon>Dactylopodida</taxon>
        <taxon>Paramoebidae</taxon>
        <taxon>Paramoeba</taxon>
    </lineage>
</organism>
<dbReference type="SMART" id="SM00028">
    <property type="entry name" value="TPR"/>
    <property type="match status" value="3"/>
</dbReference>
<dbReference type="PRINTS" id="PR01415">
    <property type="entry name" value="ANKYRIN"/>
</dbReference>
<dbReference type="InterPro" id="IPR019734">
    <property type="entry name" value="TPR_rpt"/>
</dbReference>
<dbReference type="EMBL" id="HBKR01008540">
    <property type="protein sequence ID" value="CAE2292102.1"/>
    <property type="molecule type" value="Transcribed_RNA"/>
</dbReference>
<feature type="repeat" description="ANK" evidence="1">
    <location>
        <begin position="229"/>
        <end position="261"/>
    </location>
</feature>
<keyword evidence="1" id="KW-0040">ANK repeat</keyword>
<dbReference type="PANTHER" id="PTHR46224:SF6">
    <property type="entry name" value="ANKYRIN REPEAT FAMILY PROTEIN"/>
    <property type="match status" value="1"/>
</dbReference>
<dbReference type="Pfam" id="PF00023">
    <property type="entry name" value="Ank"/>
    <property type="match status" value="2"/>
</dbReference>
<dbReference type="InterPro" id="IPR002110">
    <property type="entry name" value="Ankyrin_rpt"/>
</dbReference>